<dbReference type="OMA" id="WEYASEN"/>
<dbReference type="eggNOG" id="KOG3178">
    <property type="taxonomic scope" value="Eukaryota"/>
</dbReference>
<dbReference type="HOGENOM" id="CLU_005533_7_1_1"/>
<dbReference type="Proteomes" id="UP000017836">
    <property type="component" value="Unassembled WGS sequence"/>
</dbReference>
<protein>
    <recommendedName>
        <fullName evidence="4">O-methyltransferase C-terminal domain-containing protein</fullName>
    </recommendedName>
</protein>
<dbReference type="GO" id="GO:0032259">
    <property type="term" value="P:methylation"/>
    <property type="evidence" value="ECO:0000318"/>
    <property type="project" value="GO_Central"/>
</dbReference>
<dbReference type="STRING" id="13333.W1P628"/>
<keyword evidence="3" id="KW-0949">S-adenosyl-L-methionine</keyword>
<proteinExistence type="predicted"/>
<dbReference type="InterPro" id="IPR016461">
    <property type="entry name" value="COMT-like"/>
</dbReference>
<evidence type="ECO:0000256" key="2">
    <source>
        <dbReference type="ARBA" id="ARBA00022679"/>
    </source>
</evidence>
<feature type="domain" description="O-methyltransferase C-terminal" evidence="4">
    <location>
        <begin position="54"/>
        <end position="181"/>
    </location>
</feature>
<dbReference type="GO" id="GO:0008171">
    <property type="term" value="F:O-methyltransferase activity"/>
    <property type="evidence" value="ECO:0000318"/>
    <property type="project" value="GO_Central"/>
</dbReference>
<dbReference type="Pfam" id="PF00891">
    <property type="entry name" value="Methyltransf_2"/>
    <property type="match status" value="1"/>
</dbReference>
<evidence type="ECO:0000259" key="4">
    <source>
        <dbReference type="Pfam" id="PF00891"/>
    </source>
</evidence>
<dbReference type="InterPro" id="IPR001077">
    <property type="entry name" value="COMT_C"/>
</dbReference>
<accession>W1P628</accession>
<keyword evidence="2" id="KW-0808">Transferase</keyword>
<keyword evidence="6" id="KW-1185">Reference proteome</keyword>
<reference evidence="6" key="1">
    <citation type="journal article" date="2013" name="Science">
        <title>The Amborella genome and the evolution of flowering plants.</title>
        <authorList>
            <consortium name="Amborella Genome Project"/>
        </authorList>
    </citation>
    <scope>NUCLEOTIDE SEQUENCE [LARGE SCALE GENOMIC DNA]</scope>
</reference>
<dbReference type="GO" id="GO:0008757">
    <property type="term" value="F:S-adenosylmethionine-dependent methyltransferase activity"/>
    <property type="evidence" value="ECO:0000318"/>
    <property type="project" value="GO_Central"/>
</dbReference>
<evidence type="ECO:0000256" key="1">
    <source>
        <dbReference type="ARBA" id="ARBA00022603"/>
    </source>
</evidence>
<dbReference type="InterPro" id="IPR029063">
    <property type="entry name" value="SAM-dependent_MTases_sf"/>
</dbReference>
<dbReference type="EMBL" id="KI394358">
    <property type="protein sequence ID" value="ERN03363.1"/>
    <property type="molecule type" value="Genomic_DNA"/>
</dbReference>
<dbReference type="AlphaFoldDB" id="W1P628"/>
<evidence type="ECO:0000256" key="3">
    <source>
        <dbReference type="ARBA" id="ARBA00022691"/>
    </source>
</evidence>
<dbReference type="PROSITE" id="PS51683">
    <property type="entry name" value="SAM_OMT_II"/>
    <property type="match status" value="1"/>
</dbReference>
<dbReference type="SUPFAM" id="SSF53335">
    <property type="entry name" value="S-adenosyl-L-methionine-dependent methyltransferases"/>
    <property type="match status" value="1"/>
</dbReference>
<name>W1P628_AMBTC</name>
<keyword evidence="1" id="KW-0489">Methyltransferase</keyword>
<evidence type="ECO:0000313" key="5">
    <source>
        <dbReference type="EMBL" id="ERN03363.1"/>
    </source>
</evidence>
<dbReference type="PANTHER" id="PTHR11746">
    <property type="entry name" value="O-METHYLTRANSFERASE"/>
    <property type="match status" value="1"/>
</dbReference>
<gene>
    <name evidence="5" type="ORF">AMTR_s00003p00246920</name>
</gene>
<sequence length="182" mass="19810">MLFLVRKRVFSVEVRQGEAYYGLTRMSKWLVGAKESGFAPMLMMLSHPTSIAPWYCLSRCVKEGESDAFKVAYGSLLWEYASENPGYNGLFNEAMTSNARVIFRALLSEYESGFSGVTSLVDVGGGTGTAVSEIVKAHPHISGINFDLPHVVSTATEYPGVVHVGGDMFASIPHADAVFMKV</sequence>
<evidence type="ECO:0000313" key="6">
    <source>
        <dbReference type="Proteomes" id="UP000017836"/>
    </source>
</evidence>
<organism evidence="5 6">
    <name type="scientific">Amborella trichopoda</name>
    <dbReference type="NCBI Taxonomy" id="13333"/>
    <lineage>
        <taxon>Eukaryota</taxon>
        <taxon>Viridiplantae</taxon>
        <taxon>Streptophyta</taxon>
        <taxon>Embryophyta</taxon>
        <taxon>Tracheophyta</taxon>
        <taxon>Spermatophyta</taxon>
        <taxon>Magnoliopsida</taxon>
        <taxon>Amborellales</taxon>
        <taxon>Amborellaceae</taxon>
        <taxon>Amborella</taxon>
    </lineage>
</organism>
<dbReference type="Gene3D" id="3.40.50.150">
    <property type="entry name" value="Vaccinia Virus protein VP39"/>
    <property type="match status" value="1"/>
</dbReference>
<dbReference type="Gramene" id="ERN03363">
    <property type="protein sequence ID" value="ERN03363"/>
    <property type="gene ID" value="AMTR_s00003p00246920"/>
</dbReference>